<protein>
    <recommendedName>
        <fullName evidence="8">Neutral metalloproteinase</fullName>
        <ecNumber evidence="8">3.4.24.-</ecNumber>
    </recommendedName>
</protein>
<evidence type="ECO:0000256" key="3">
    <source>
        <dbReference type="ARBA" id="ARBA00022723"/>
    </source>
</evidence>
<dbReference type="InterPro" id="IPR013856">
    <property type="entry name" value="Peptidase_M4_domain"/>
</dbReference>
<evidence type="ECO:0000256" key="4">
    <source>
        <dbReference type="ARBA" id="ARBA00022801"/>
    </source>
</evidence>
<keyword evidence="3" id="KW-0479">Metal-binding</keyword>
<comment type="cofactor">
    <cofactor evidence="8">
        <name>Zn(2+)</name>
        <dbReference type="ChEBI" id="CHEBI:29105"/>
    </cofactor>
</comment>
<reference evidence="12" key="2">
    <citation type="submission" date="2008-04" db="EMBL/GenBank/DDBJ databases">
        <title>Draft genome sequence of Providencia stuartii(ATCC 25827).</title>
        <authorList>
            <person name="Sudarsanam P."/>
            <person name="Ley R."/>
            <person name="Guruge J."/>
            <person name="Turnbaugh P.J."/>
            <person name="Mahowald M."/>
            <person name="Liep D."/>
            <person name="Gordon J."/>
        </authorList>
    </citation>
    <scope>NUCLEOTIDE SEQUENCE [LARGE SCALE GENOMIC DNA]</scope>
    <source>
        <strain evidence="12">ATCC 25827</strain>
    </source>
</reference>
<dbReference type="GO" id="GO:0046872">
    <property type="term" value="F:metal ion binding"/>
    <property type="evidence" value="ECO:0007669"/>
    <property type="project" value="UniProtKB-UniRule"/>
</dbReference>
<evidence type="ECO:0000313" key="12">
    <source>
        <dbReference type="Proteomes" id="UP000004506"/>
    </source>
</evidence>
<dbReference type="GO" id="GO:0004222">
    <property type="term" value="F:metalloendopeptidase activity"/>
    <property type="evidence" value="ECO:0007669"/>
    <property type="project" value="UniProtKB-UniRule"/>
</dbReference>
<comment type="function">
    <text evidence="8">Extracellular zinc metalloprotease.</text>
</comment>
<dbReference type="InterPro" id="IPR027268">
    <property type="entry name" value="Peptidase_M4/M1_CTD_sf"/>
</dbReference>
<dbReference type="PRINTS" id="PR00730">
    <property type="entry name" value="THERMOLYSIN"/>
</dbReference>
<evidence type="ECO:0000256" key="5">
    <source>
        <dbReference type="ARBA" id="ARBA00022833"/>
    </source>
</evidence>
<keyword evidence="4 8" id="KW-0378">Hydrolase</keyword>
<dbReference type="Gene3D" id="1.10.390.10">
    <property type="entry name" value="Neutral Protease Domain 2"/>
    <property type="match status" value="1"/>
</dbReference>
<dbReference type="Pfam" id="PF01447">
    <property type="entry name" value="Peptidase_M4"/>
    <property type="match status" value="1"/>
</dbReference>
<dbReference type="EMBL" id="ABJD02000101">
    <property type="protein sequence ID" value="EDU60031.1"/>
    <property type="molecule type" value="Genomic_DNA"/>
</dbReference>
<dbReference type="Pfam" id="PF02868">
    <property type="entry name" value="Peptidase_M4_C"/>
    <property type="match status" value="1"/>
</dbReference>
<comment type="similarity">
    <text evidence="1 8">Belongs to the peptidase M4 family.</text>
</comment>
<reference evidence="11 12" key="3">
    <citation type="submission" date="2008-05" db="EMBL/GenBank/DDBJ databases">
        <authorList>
            <person name="Fulton L."/>
            <person name="Clifton S."/>
            <person name="Fulton B."/>
            <person name="Xu J."/>
            <person name="Minx P."/>
            <person name="Pepin K.H."/>
            <person name="Johnson M."/>
            <person name="Thiruvilangam P."/>
            <person name="Bhonagiri V."/>
            <person name="Nash W.E."/>
            <person name="Mardis E.R."/>
            <person name="Wilson R.K."/>
        </authorList>
    </citation>
    <scope>NUCLEOTIDE SEQUENCE [LARGE SCALE GENOMIC DNA]</scope>
    <source>
        <strain evidence="11 12">ATCC 25827</strain>
    </source>
</reference>
<keyword evidence="8" id="KW-0964">Secreted</keyword>
<feature type="active site" description="Proton donor" evidence="7">
    <location>
        <position position="316"/>
    </location>
</feature>
<evidence type="ECO:0000256" key="7">
    <source>
        <dbReference type="PIRSR" id="PIRSR623612-1"/>
    </source>
</evidence>
<gene>
    <name evidence="11" type="ORF">PROSTU_03235</name>
</gene>
<comment type="caution">
    <text evidence="11">The sequence shown here is derived from an EMBL/GenBank/DDBJ whole genome shotgun (WGS) entry which is preliminary data.</text>
</comment>
<evidence type="ECO:0000313" key="11">
    <source>
        <dbReference type="EMBL" id="EDU60031.1"/>
    </source>
</evidence>
<evidence type="ECO:0000259" key="9">
    <source>
        <dbReference type="Pfam" id="PF01447"/>
    </source>
</evidence>
<reference evidence="12" key="1">
    <citation type="submission" date="2008-04" db="EMBL/GenBank/DDBJ databases">
        <title>Draft genome sequence of Providencia stuartii (ATCC 25827).</title>
        <authorList>
            <person name="Sudarsanam P."/>
            <person name="Ley R."/>
            <person name="Guruge J."/>
            <person name="Turnbaugh P.J."/>
            <person name="Mahowald M."/>
            <person name="Liep D."/>
            <person name="Gordon J."/>
        </authorList>
    </citation>
    <scope>NUCLEOTIDE SEQUENCE [LARGE SCALE GENOMIC DNA]</scope>
    <source>
        <strain evidence="12">ATCC 25827</strain>
    </source>
</reference>
<feature type="domain" description="Peptidase M4 C-terminal" evidence="10">
    <location>
        <begin position="224"/>
        <end position="392"/>
    </location>
</feature>
<dbReference type="InterPro" id="IPR052759">
    <property type="entry name" value="Metalloprotease_M4"/>
</dbReference>
<comment type="subcellular location">
    <subcellularLocation>
        <location evidence="8">Secreted</location>
    </subcellularLocation>
</comment>
<evidence type="ECO:0000256" key="8">
    <source>
        <dbReference type="RuleBase" id="RU366073"/>
    </source>
</evidence>
<dbReference type="AlphaFoldDB" id="A0AA87CRJ5"/>
<feature type="active site" evidence="7">
    <location>
        <position position="213"/>
    </location>
</feature>
<evidence type="ECO:0000256" key="6">
    <source>
        <dbReference type="ARBA" id="ARBA00023049"/>
    </source>
</evidence>
<dbReference type="PANTHER" id="PTHR43579:SF1">
    <property type="entry name" value="NEUTRAL METALLOPROTEINASE"/>
    <property type="match status" value="1"/>
</dbReference>
<dbReference type="GO" id="GO:0005576">
    <property type="term" value="C:extracellular region"/>
    <property type="evidence" value="ECO:0007669"/>
    <property type="project" value="UniProtKB-SubCell"/>
</dbReference>
<keyword evidence="6 8" id="KW-0482">Metalloprotease</keyword>
<dbReference type="PANTHER" id="PTHR43579">
    <property type="match status" value="1"/>
</dbReference>
<evidence type="ECO:0000256" key="1">
    <source>
        <dbReference type="ARBA" id="ARBA00009388"/>
    </source>
</evidence>
<organism evidence="11 12">
    <name type="scientific">Providencia stuartii ATCC 25827</name>
    <dbReference type="NCBI Taxonomy" id="471874"/>
    <lineage>
        <taxon>Bacteria</taxon>
        <taxon>Pseudomonadati</taxon>
        <taxon>Pseudomonadota</taxon>
        <taxon>Gammaproteobacteria</taxon>
        <taxon>Enterobacterales</taxon>
        <taxon>Morganellaceae</taxon>
        <taxon>Providencia</taxon>
    </lineage>
</organism>
<feature type="domain" description="Peptidase M4" evidence="9">
    <location>
        <begin position="149"/>
        <end position="219"/>
    </location>
</feature>
<sequence length="394" mass="45020">MIPFPPTKWSLFMNHILGRSYLPPYLVDHLYKESQCQKLKSTLLHINELMSRGYSTEDKEHLKQLFTCSARPGTNYERIIRDAQEKAFLPNHTHSNLPICSRSDLSLEPTYPSPDELHMPHEDYLIVMKEGDPAKPYTPVQIVYDSIGYVRQFYKEKLNIDKIFGCDSQINAVVHFDKNYPNAFWNSQAIYFGDGDSIYFGPFYNDIDIIAHELTHGFITFTTDFDYIFQSGALNESVADVVGIMVKQYVANETAAESNWLLGENLFINKAKAPALRSMAAPGTAYRLSETNRDPQVGHMRDYKNLSIFQDNGGVHINSGIPNKAFYLLATTLGGYSWEVAGQIWIRTMFDKTLSTRATFDDFAKATIRTATEKFDHHVVNLTRKSWENVGIYV</sequence>
<keyword evidence="5 8" id="KW-0862">Zinc</keyword>
<dbReference type="InterPro" id="IPR001570">
    <property type="entry name" value="Peptidase_M4_C_domain"/>
</dbReference>
<dbReference type="Proteomes" id="UP000004506">
    <property type="component" value="Unassembled WGS sequence"/>
</dbReference>
<name>A0AA87CRJ5_PROST</name>
<dbReference type="InterPro" id="IPR023612">
    <property type="entry name" value="Peptidase_M4"/>
</dbReference>
<dbReference type="CDD" id="cd09597">
    <property type="entry name" value="M4_TLP"/>
    <property type="match status" value="1"/>
</dbReference>
<evidence type="ECO:0000259" key="10">
    <source>
        <dbReference type="Pfam" id="PF02868"/>
    </source>
</evidence>
<dbReference type="EC" id="3.4.24.-" evidence="8"/>
<evidence type="ECO:0000256" key="2">
    <source>
        <dbReference type="ARBA" id="ARBA00022670"/>
    </source>
</evidence>
<dbReference type="SUPFAM" id="SSF55486">
    <property type="entry name" value="Metalloproteases ('zincins'), catalytic domain"/>
    <property type="match status" value="1"/>
</dbReference>
<dbReference type="Gene3D" id="3.10.170.10">
    <property type="match status" value="1"/>
</dbReference>
<proteinExistence type="inferred from homology"/>
<keyword evidence="2 8" id="KW-0645">Protease</keyword>
<accession>A0AA87CRJ5</accession>
<dbReference type="GO" id="GO:0006508">
    <property type="term" value="P:proteolysis"/>
    <property type="evidence" value="ECO:0007669"/>
    <property type="project" value="UniProtKB-KW"/>
</dbReference>